<sequence length="831" mass="88507">MPKPGGIHVSNYANQPLIPFSKSLRTRFFALFLMFIPLVAGLGGYFAYNFYWQEVGTSLGGLMNFVDAKQQGVIRFLGQNEKQAKQLAGLAEDLNATQLSDHFARIVKSDVFNIEDHPFKDEIKSGSRHIAATTVYHYIDYVVGDKIAASSDQKRIGQSFDKKTDVKPGYSDVWRDSSGNAVLTFAATTKSGTVYVHANAMMLSNIVDGEIGNLEGGAGAFYLAGIGKTFDYYIVNKDNVMITESRVIPNAVLSAKGSQEPWQLTMMTAGVVCSSSGKYVTSGNCTTGCREAMGFYTGPTGKEMLGVSMPFYDSGWTIVVEQEASELLGPMHRMFLTVAAIAIVAFSLLGAFIVYMVLGMTGRITTLTNKMASLAAGDLSVEVPFADRADEIGSMAGAVEVFKRNGLAVRDLNAQEAVLRGKSAELQSSIATVVAAAAAGDFTGRIDKDYDDPDLNRFAGSVNALVESVDGGINETRRVIASLAAGDLTESMTGRFQGAFAELQTNVNETLATLQRTLAEVRTTSDTINGNSSELRSAADDLSKRTEQQAAALEQTSAALDEITSAVRQSSDRAQEATQFVSDAKKSAAQSSTVVKSAVDAMGRIEQASVEIGQITNVIDEIAFQTNLLALNAGVEAARAGEAGKGFAVVAQEVRELAQRAASAAKDIKQLISKSGSEVAMGVKLVQETGSALSTIETQVLKINDHIQAIATAAREQSTGLAEVSSAVNQMDHVTQQNAAMVEEANASTHKLSAEADNLVTLIGRFRLESASNSDLTSTSRFSKSTAGSLRLESGTVTHALPVRRVIANVTRASSFGSANSALKNEAWEEF</sequence>
<evidence type="ECO:0000313" key="9">
    <source>
        <dbReference type="EMBL" id="AFM38850.1"/>
    </source>
</evidence>
<feature type="transmembrane region" description="Helical" evidence="6">
    <location>
        <begin position="28"/>
        <end position="48"/>
    </location>
</feature>
<dbReference type="AlphaFoldDB" id="I6R3W0"/>
<dbReference type="Gene3D" id="1.10.287.950">
    <property type="entry name" value="Methyl-accepting chemotaxis protein"/>
    <property type="match status" value="1"/>
</dbReference>
<dbReference type="Pfam" id="PF00672">
    <property type="entry name" value="HAMP"/>
    <property type="match status" value="1"/>
</dbReference>
<dbReference type="FunFam" id="1.10.287.950:FF:000001">
    <property type="entry name" value="Methyl-accepting chemotaxis sensory transducer"/>
    <property type="match status" value="1"/>
</dbReference>
<dbReference type="Gene3D" id="1.10.8.500">
    <property type="entry name" value="HAMP domain in histidine kinase"/>
    <property type="match status" value="1"/>
</dbReference>
<dbReference type="SMART" id="SM00304">
    <property type="entry name" value="HAMP"/>
    <property type="match status" value="2"/>
</dbReference>
<evidence type="ECO:0000256" key="2">
    <source>
        <dbReference type="ARBA" id="ARBA00022500"/>
    </source>
</evidence>
<dbReference type="EMBL" id="JQ423942">
    <property type="protein sequence ID" value="AFM38850.1"/>
    <property type="molecule type" value="Genomic_DNA"/>
</dbReference>
<dbReference type="GO" id="GO:0004888">
    <property type="term" value="F:transmembrane signaling receptor activity"/>
    <property type="evidence" value="ECO:0007669"/>
    <property type="project" value="InterPro"/>
</dbReference>
<dbReference type="PROSITE" id="PS50885">
    <property type="entry name" value="HAMP"/>
    <property type="match status" value="2"/>
</dbReference>
<feature type="domain" description="HAMP" evidence="8">
    <location>
        <begin position="467"/>
        <end position="519"/>
    </location>
</feature>
<protein>
    <submittedName>
        <fullName evidence="9">Putative chemoreceptor methyl-accepting chemotaxis transmembrane protein</fullName>
    </submittedName>
</protein>
<keyword evidence="6" id="KW-1133">Transmembrane helix</keyword>
<dbReference type="CDD" id="cd11386">
    <property type="entry name" value="MCP_signal"/>
    <property type="match status" value="1"/>
</dbReference>
<comment type="subcellular location">
    <subcellularLocation>
        <location evidence="1">Membrane</location>
    </subcellularLocation>
</comment>
<dbReference type="GO" id="GO:0006935">
    <property type="term" value="P:chemotaxis"/>
    <property type="evidence" value="ECO:0007669"/>
    <property type="project" value="UniProtKB-KW"/>
</dbReference>
<evidence type="ECO:0000256" key="1">
    <source>
        <dbReference type="ARBA" id="ARBA00004370"/>
    </source>
</evidence>
<dbReference type="PRINTS" id="PR00260">
    <property type="entry name" value="CHEMTRNSDUCR"/>
</dbReference>
<accession>I6R3W0</accession>
<evidence type="ECO:0000256" key="5">
    <source>
        <dbReference type="SAM" id="MobiDB-lite"/>
    </source>
</evidence>
<name>I6R3W0_AGRTU</name>
<reference evidence="9" key="1">
    <citation type="submission" date="2012-01" db="EMBL/GenBank/DDBJ databases">
        <authorList>
            <person name="Wang G."/>
        </authorList>
    </citation>
    <scope>NUCLEOTIDE SEQUENCE</scope>
    <source>
        <strain evidence="9">GW4</strain>
    </source>
</reference>
<dbReference type="PANTHER" id="PTHR43531:SF11">
    <property type="entry name" value="METHYL-ACCEPTING CHEMOTAXIS PROTEIN 3"/>
    <property type="match status" value="1"/>
</dbReference>
<dbReference type="InterPro" id="IPR004090">
    <property type="entry name" value="Chemotax_Me-accpt_rcpt"/>
</dbReference>
<feature type="domain" description="HAMP" evidence="8">
    <location>
        <begin position="358"/>
        <end position="411"/>
    </location>
</feature>
<feature type="compositionally biased region" description="Basic and acidic residues" evidence="5">
    <location>
        <begin position="537"/>
        <end position="547"/>
    </location>
</feature>
<evidence type="ECO:0000256" key="6">
    <source>
        <dbReference type="SAM" id="Phobius"/>
    </source>
</evidence>
<keyword evidence="9" id="KW-0675">Receptor</keyword>
<evidence type="ECO:0000259" key="8">
    <source>
        <dbReference type="PROSITE" id="PS50885"/>
    </source>
</evidence>
<proteinExistence type="inferred from homology"/>
<comment type="similarity">
    <text evidence="3">Belongs to the methyl-accepting chemotaxis (MCP) protein family.</text>
</comment>
<evidence type="ECO:0000259" key="7">
    <source>
        <dbReference type="PROSITE" id="PS50111"/>
    </source>
</evidence>
<dbReference type="Pfam" id="PF18947">
    <property type="entry name" value="HAMP_2"/>
    <property type="match status" value="1"/>
</dbReference>
<feature type="region of interest" description="Disordered" evidence="5">
    <location>
        <begin position="525"/>
        <end position="551"/>
    </location>
</feature>
<dbReference type="GO" id="GO:0007165">
    <property type="term" value="P:signal transduction"/>
    <property type="evidence" value="ECO:0007669"/>
    <property type="project" value="UniProtKB-KW"/>
</dbReference>
<organism evidence="9">
    <name type="scientific">Agrobacterium tumefaciens GW4</name>
    <dbReference type="NCBI Taxonomy" id="1315272"/>
    <lineage>
        <taxon>Bacteria</taxon>
        <taxon>Pseudomonadati</taxon>
        <taxon>Pseudomonadota</taxon>
        <taxon>Alphaproteobacteria</taxon>
        <taxon>Hyphomicrobiales</taxon>
        <taxon>Rhizobiaceae</taxon>
        <taxon>Rhizobium/Agrobacterium group</taxon>
        <taxon>Agrobacterium</taxon>
        <taxon>Agrobacterium tumefaciens complex</taxon>
    </lineage>
</organism>
<dbReference type="PANTHER" id="PTHR43531">
    <property type="entry name" value="PROTEIN ICFG"/>
    <property type="match status" value="1"/>
</dbReference>
<dbReference type="PROSITE" id="PS50111">
    <property type="entry name" value="CHEMOTAXIS_TRANSDUC_2"/>
    <property type="match status" value="1"/>
</dbReference>
<keyword evidence="6 9" id="KW-0812">Transmembrane</keyword>
<feature type="domain" description="Methyl-accepting transducer" evidence="7">
    <location>
        <begin position="524"/>
        <end position="753"/>
    </location>
</feature>
<dbReference type="InterPro" id="IPR003660">
    <property type="entry name" value="HAMP_dom"/>
</dbReference>
<dbReference type="InterPro" id="IPR004089">
    <property type="entry name" value="MCPsignal_dom"/>
</dbReference>
<keyword evidence="4" id="KW-0807">Transducer</keyword>
<evidence type="ECO:0000256" key="3">
    <source>
        <dbReference type="ARBA" id="ARBA00029447"/>
    </source>
</evidence>
<dbReference type="Pfam" id="PF00015">
    <property type="entry name" value="MCPsignal"/>
    <property type="match status" value="1"/>
</dbReference>
<dbReference type="GO" id="GO:0016020">
    <property type="term" value="C:membrane"/>
    <property type="evidence" value="ECO:0007669"/>
    <property type="project" value="UniProtKB-SubCell"/>
</dbReference>
<feature type="transmembrane region" description="Helical" evidence="6">
    <location>
        <begin position="335"/>
        <end position="358"/>
    </location>
</feature>
<dbReference type="CDD" id="cd06225">
    <property type="entry name" value="HAMP"/>
    <property type="match status" value="1"/>
</dbReference>
<dbReference type="SUPFAM" id="SSF58104">
    <property type="entry name" value="Methyl-accepting chemotaxis protein (MCP) signaling domain"/>
    <property type="match status" value="1"/>
</dbReference>
<dbReference type="InterPro" id="IPR051310">
    <property type="entry name" value="MCP_chemotaxis"/>
</dbReference>
<keyword evidence="6" id="KW-0472">Membrane</keyword>
<feature type="compositionally biased region" description="Polar residues" evidence="5">
    <location>
        <begin position="525"/>
        <end position="535"/>
    </location>
</feature>
<dbReference type="SMART" id="SM00283">
    <property type="entry name" value="MA"/>
    <property type="match status" value="1"/>
</dbReference>
<dbReference type="SUPFAM" id="SSF158472">
    <property type="entry name" value="HAMP domain-like"/>
    <property type="match status" value="1"/>
</dbReference>
<evidence type="ECO:0000256" key="4">
    <source>
        <dbReference type="PROSITE-ProRule" id="PRU00284"/>
    </source>
</evidence>
<keyword evidence="2" id="KW-0145">Chemotaxis</keyword>